<organism evidence="1 2">
    <name type="scientific">Marinifilum breve</name>
    <dbReference type="NCBI Taxonomy" id="2184082"/>
    <lineage>
        <taxon>Bacteria</taxon>
        <taxon>Pseudomonadati</taxon>
        <taxon>Bacteroidota</taxon>
        <taxon>Bacteroidia</taxon>
        <taxon>Marinilabiliales</taxon>
        <taxon>Marinifilaceae</taxon>
    </lineage>
</organism>
<sequence>MERIYLIIILLVTQSFSVIGQTLIKETDLSNDEIAYLQQLSEKIACNDQKYRNYLANKTLDDQIIAKIDSVFDNHGMQEGLSYKSSLNLSLDKQVRDSLWQLQHQLDFENHLLLRGMLNTYGYLSKSILKEKHYIQVLLLLHPPKDWDVRLYQKAYSKLFLHEIKEGRMPAKDFANFYDNMQAKILREPQLYGTNQQFDPNSKSILPPMIENIKETNNARKEIGLPPLKDGEYRLFK</sequence>
<dbReference type="RefSeq" id="WP_110362502.1">
    <property type="nucleotide sequence ID" value="NZ_QFLI01000010.1"/>
</dbReference>
<accession>A0A2V3ZT81</accession>
<comment type="caution">
    <text evidence="1">The sequence shown here is derived from an EMBL/GenBank/DDBJ whole genome shotgun (WGS) entry which is preliminary data.</text>
</comment>
<evidence type="ECO:0000313" key="1">
    <source>
        <dbReference type="EMBL" id="PXX97065.1"/>
    </source>
</evidence>
<keyword evidence="2" id="KW-1185">Reference proteome</keyword>
<evidence type="ECO:0000313" key="2">
    <source>
        <dbReference type="Proteomes" id="UP000248079"/>
    </source>
</evidence>
<name>A0A2V3ZT81_9BACT</name>
<protein>
    <submittedName>
        <fullName evidence="1">Uncharacterized protein</fullName>
    </submittedName>
</protein>
<dbReference type="OrthoDB" id="1116641at2"/>
<gene>
    <name evidence="1" type="ORF">DF185_18765</name>
</gene>
<reference evidence="1 2" key="1">
    <citation type="submission" date="2018-05" db="EMBL/GenBank/DDBJ databases">
        <title>Marinifilum breve JC075T sp. nov., a marine bacterium isolated from Yongle Blue Hole in the South China Sea.</title>
        <authorList>
            <person name="Fu T."/>
        </authorList>
    </citation>
    <scope>NUCLEOTIDE SEQUENCE [LARGE SCALE GENOMIC DNA]</scope>
    <source>
        <strain evidence="1 2">JC075</strain>
    </source>
</reference>
<dbReference type="AlphaFoldDB" id="A0A2V3ZT81"/>
<dbReference type="EMBL" id="QFLI01000010">
    <property type="protein sequence ID" value="PXX97065.1"/>
    <property type="molecule type" value="Genomic_DNA"/>
</dbReference>
<proteinExistence type="predicted"/>
<dbReference type="Proteomes" id="UP000248079">
    <property type="component" value="Unassembled WGS sequence"/>
</dbReference>